<evidence type="ECO:0000313" key="3">
    <source>
        <dbReference type="Proteomes" id="UP000664807"/>
    </source>
</evidence>
<feature type="compositionally biased region" description="Basic and acidic residues" evidence="1">
    <location>
        <begin position="1"/>
        <end position="11"/>
    </location>
</feature>
<keyword evidence="3" id="KW-1185">Reference proteome</keyword>
<comment type="caution">
    <text evidence="2">The sequence shown here is derived from an EMBL/GenBank/DDBJ whole genome shotgun (WGS) entry which is preliminary data.</text>
</comment>
<dbReference type="RefSeq" id="WP_207026502.1">
    <property type="nucleotide sequence ID" value="NZ_JAFLNM010000001.1"/>
</dbReference>
<accession>A0ABS3FCQ3</accession>
<dbReference type="Proteomes" id="UP000664807">
    <property type="component" value="Unassembled WGS sequence"/>
</dbReference>
<feature type="region of interest" description="Disordered" evidence="1">
    <location>
        <begin position="1"/>
        <end position="20"/>
    </location>
</feature>
<name>A0ABS3FCQ3_9FLAO</name>
<evidence type="ECO:0000256" key="1">
    <source>
        <dbReference type="SAM" id="MobiDB-lite"/>
    </source>
</evidence>
<evidence type="ECO:0000313" key="2">
    <source>
        <dbReference type="EMBL" id="MBO0340933.1"/>
    </source>
</evidence>
<reference evidence="2 3" key="1">
    <citation type="submission" date="2021-03" db="EMBL/GenBank/DDBJ databases">
        <title>Muricauda lutimaris sp. nov. and Muricauda ruestringensis sp. nov, two marine members of the Flavobacteriaceae isolated from deep sea sediments of Western Pacific.</title>
        <authorList>
            <person name="Zhao S."/>
            <person name="Liu R."/>
        </authorList>
    </citation>
    <scope>NUCLEOTIDE SEQUENCE [LARGE SCALE GENOMIC DNA]</scope>
    <source>
        <strain evidence="2 3">BC31-3-A3</strain>
    </source>
</reference>
<protein>
    <submittedName>
        <fullName evidence="2">Glyoxalase</fullName>
    </submittedName>
</protein>
<gene>
    <name evidence="2" type="ORF">J0654_04715</name>
</gene>
<sequence>MDSQSDRRLDIRPNIPKSHFNSQMGFDEHFQNKTLRPVIKLQNFLLVEAFKNYANKHKGVFYELSLEKKFHYIERAIQKDIKFRNSLKGMIIGQFTVEEYQNYITNSSALNKRMMNMVVERLKDQIQLLEEEALFQN</sequence>
<organism evidence="2 3">
    <name type="scientific">Flagellimonas profundi</name>
    <dbReference type="NCBI Taxonomy" id="2915620"/>
    <lineage>
        <taxon>Bacteria</taxon>
        <taxon>Pseudomonadati</taxon>
        <taxon>Bacteroidota</taxon>
        <taxon>Flavobacteriia</taxon>
        <taxon>Flavobacteriales</taxon>
        <taxon>Flavobacteriaceae</taxon>
        <taxon>Flagellimonas</taxon>
    </lineage>
</organism>
<dbReference type="EMBL" id="JAFLNM010000001">
    <property type="protein sequence ID" value="MBO0340933.1"/>
    <property type="molecule type" value="Genomic_DNA"/>
</dbReference>
<proteinExistence type="predicted"/>